<dbReference type="EMBL" id="BLXX01000003">
    <property type="protein sequence ID" value="GFO59297.1"/>
    <property type="molecule type" value="Genomic_DNA"/>
</dbReference>
<dbReference type="Proteomes" id="UP000556026">
    <property type="component" value="Unassembled WGS sequence"/>
</dbReference>
<organism evidence="1 2">
    <name type="scientific">Geomonas silvestris</name>
    <dbReference type="NCBI Taxonomy" id="2740184"/>
    <lineage>
        <taxon>Bacteria</taxon>
        <taxon>Pseudomonadati</taxon>
        <taxon>Thermodesulfobacteriota</taxon>
        <taxon>Desulfuromonadia</taxon>
        <taxon>Geobacterales</taxon>
        <taxon>Geobacteraceae</taxon>
        <taxon>Geomonas</taxon>
    </lineage>
</organism>
<comment type="caution">
    <text evidence="1">The sequence shown here is derived from an EMBL/GenBank/DDBJ whole genome shotgun (WGS) entry which is preliminary data.</text>
</comment>
<evidence type="ECO:0000313" key="1">
    <source>
        <dbReference type="EMBL" id="GFO59297.1"/>
    </source>
</evidence>
<keyword evidence="2" id="KW-1185">Reference proteome</keyword>
<name>A0A6V8MH58_9BACT</name>
<sequence>MFNLFRRQKEPIPFPDNQAAFAHACTLGYQPLIGALIPALVLETGGFGPEGERTFQINLAVDGVGRAVWSSTLKDAKGFPKEGDFVGFRIVMIASDLPEHANLIGYLACRLEPVLVPGKGWRTAQVYTPDNLKPALRF</sequence>
<proteinExistence type="predicted"/>
<dbReference type="RefSeq" id="WP_183354125.1">
    <property type="nucleotide sequence ID" value="NZ_BLXX01000003.1"/>
</dbReference>
<protein>
    <submittedName>
        <fullName evidence="1">Uncharacterized protein</fullName>
    </submittedName>
</protein>
<accession>A0A6V8MH58</accession>
<evidence type="ECO:0000313" key="2">
    <source>
        <dbReference type="Proteomes" id="UP000556026"/>
    </source>
</evidence>
<gene>
    <name evidence="1" type="ORF">GMST_16220</name>
</gene>
<reference evidence="2" key="1">
    <citation type="submission" date="2020-06" db="EMBL/GenBank/DDBJ databases">
        <title>Draft genomic sequence of Geomonas sp. Red330.</title>
        <authorList>
            <person name="Itoh H."/>
            <person name="Zhenxing X."/>
            <person name="Ushijima N."/>
            <person name="Masuda Y."/>
            <person name="Shiratori Y."/>
            <person name="Senoo K."/>
        </authorList>
    </citation>
    <scope>NUCLEOTIDE SEQUENCE [LARGE SCALE GENOMIC DNA]</scope>
    <source>
        <strain evidence="2">Red330</strain>
    </source>
</reference>
<dbReference type="AlphaFoldDB" id="A0A6V8MH58"/>